<feature type="signal peptide" evidence="2">
    <location>
        <begin position="1"/>
        <end position="22"/>
    </location>
</feature>
<proteinExistence type="predicted"/>
<dbReference type="EMBL" id="JH159166">
    <property type="protein sequence ID" value="EGZ05647.1"/>
    <property type="molecule type" value="Genomic_DNA"/>
</dbReference>
<accession>G5AFY7</accession>
<evidence type="ECO:0000256" key="1">
    <source>
        <dbReference type="SAM" id="MobiDB-lite"/>
    </source>
</evidence>
<dbReference type="SUPFAM" id="SSF48403">
    <property type="entry name" value="Ankyrin repeat"/>
    <property type="match status" value="1"/>
</dbReference>
<keyword evidence="2" id="KW-0732">Signal</keyword>
<dbReference type="Gene3D" id="1.25.40.20">
    <property type="entry name" value="Ankyrin repeat-containing domain"/>
    <property type="match status" value="1"/>
</dbReference>
<evidence type="ECO:0000313" key="3">
    <source>
        <dbReference type="EMBL" id="EGZ05647.1"/>
    </source>
</evidence>
<feature type="region of interest" description="Disordered" evidence="1">
    <location>
        <begin position="165"/>
        <end position="197"/>
    </location>
</feature>
<dbReference type="GeneID" id="20639334"/>
<keyword evidence="4" id="KW-1185">Reference proteome</keyword>
<evidence type="ECO:0000313" key="4">
    <source>
        <dbReference type="Proteomes" id="UP000002640"/>
    </source>
</evidence>
<feature type="compositionally biased region" description="Low complexity" evidence="1">
    <location>
        <begin position="167"/>
        <end position="197"/>
    </location>
</feature>
<organism evidence="3 4">
    <name type="scientific">Phytophthora sojae (strain P6497)</name>
    <name type="common">Soybean stem and root rot agent</name>
    <name type="synonym">Phytophthora megasperma f. sp. glycines</name>
    <dbReference type="NCBI Taxonomy" id="1094619"/>
    <lineage>
        <taxon>Eukaryota</taxon>
        <taxon>Sar</taxon>
        <taxon>Stramenopiles</taxon>
        <taxon>Oomycota</taxon>
        <taxon>Peronosporomycetes</taxon>
        <taxon>Peronosporales</taxon>
        <taxon>Peronosporaceae</taxon>
        <taxon>Phytophthora</taxon>
    </lineage>
</organism>
<dbReference type="SMR" id="G5AFY7"/>
<reference evidence="3 4" key="1">
    <citation type="journal article" date="2006" name="Science">
        <title>Phytophthora genome sequences uncover evolutionary origins and mechanisms of pathogenesis.</title>
        <authorList>
            <person name="Tyler B.M."/>
            <person name="Tripathy S."/>
            <person name="Zhang X."/>
            <person name="Dehal P."/>
            <person name="Jiang R.H."/>
            <person name="Aerts A."/>
            <person name="Arredondo F.D."/>
            <person name="Baxter L."/>
            <person name="Bensasson D."/>
            <person name="Beynon J.L."/>
            <person name="Chapman J."/>
            <person name="Damasceno C.M."/>
            <person name="Dorrance A.E."/>
            <person name="Dou D."/>
            <person name="Dickerman A.W."/>
            <person name="Dubchak I.L."/>
            <person name="Garbelotto M."/>
            <person name="Gijzen M."/>
            <person name="Gordon S.G."/>
            <person name="Govers F."/>
            <person name="Grunwald N.J."/>
            <person name="Huang W."/>
            <person name="Ivors K.L."/>
            <person name="Jones R.W."/>
            <person name="Kamoun S."/>
            <person name="Krampis K."/>
            <person name="Lamour K.H."/>
            <person name="Lee M.K."/>
            <person name="McDonald W.H."/>
            <person name="Medina M."/>
            <person name="Meijer H.J."/>
            <person name="Nordberg E.K."/>
            <person name="Maclean D.J."/>
            <person name="Ospina-Giraldo M.D."/>
            <person name="Morris P.F."/>
            <person name="Phuntumart V."/>
            <person name="Putnam N.H."/>
            <person name="Rash S."/>
            <person name="Rose J.K."/>
            <person name="Sakihama Y."/>
            <person name="Salamov A.A."/>
            <person name="Savidor A."/>
            <person name="Scheuring C.F."/>
            <person name="Smith B.M."/>
            <person name="Sobral B.W."/>
            <person name="Terry A."/>
            <person name="Torto-Alalibo T.A."/>
            <person name="Win J."/>
            <person name="Xu Z."/>
            <person name="Zhang H."/>
            <person name="Grigoriev I.V."/>
            <person name="Rokhsar D.S."/>
            <person name="Boore J.L."/>
        </authorList>
    </citation>
    <scope>NUCLEOTIDE SEQUENCE [LARGE SCALE GENOMIC DNA]</scope>
    <source>
        <strain evidence="3 4">P6497</strain>
    </source>
</reference>
<dbReference type="Proteomes" id="UP000002640">
    <property type="component" value="Unassembled WGS sequence"/>
</dbReference>
<dbReference type="Pfam" id="PF12796">
    <property type="entry name" value="Ank_2"/>
    <property type="match status" value="1"/>
</dbReference>
<name>G5AFY7_PHYSP</name>
<protein>
    <submittedName>
        <fullName evidence="3">Uncharacterized protein</fullName>
    </submittedName>
</protein>
<dbReference type="AlphaFoldDB" id="G5AFY7"/>
<feature type="chain" id="PRO_5003473326" evidence="2">
    <location>
        <begin position="23"/>
        <end position="375"/>
    </location>
</feature>
<gene>
    <name evidence="3" type="ORF">PHYSODRAFT_261975</name>
</gene>
<dbReference type="InterPro" id="IPR036770">
    <property type="entry name" value="Ankyrin_rpt-contain_sf"/>
</dbReference>
<sequence length="375" mass="40135">MKVFGPSDTLLAAALITTLARAHDGEDGKWLLETYNEDESCTKLTYAKLWGAPCPDGDSCDSETAADRDVYLDTVFNGAPFLKIEEYSTNCTDADEEPAIMVAYLADGGCHPNKYSHFKIAERDSGRLSGRADVVTEINTGNCVTTEFGSWRAYLVTNASGATIDNTSGSTTAGSSSSTDSTSGSATGSSGSTTSATPWPATCRRIDGVLDFDEKNLFDLLLPEDGATLEALLASSSPFMIELSFLAGLLDSEFGAAATVVQSGSLDLMKKMWEKHDQLTEPGAWMKEWLDGMTEACRTGNLAVLQWMVEHPSGRAAVEFIHSQEGVTPGLYYAADGGHLDSMQYLVEQGLATDFGSALLCAIRRGNVDAVKWLV</sequence>
<evidence type="ECO:0000256" key="2">
    <source>
        <dbReference type="SAM" id="SignalP"/>
    </source>
</evidence>
<dbReference type="RefSeq" id="XP_009539178.1">
    <property type="nucleotide sequence ID" value="XM_009540883.1"/>
</dbReference>
<dbReference type="InterPro" id="IPR002110">
    <property type="entry name" value="Ankyrin_rpt"/>
</dbReference>
<dbReference type="InParanoid" id="G5AFY7"/>
<dbReference type="KEGG" id="psoj:PHYSODRAFT_261975"/>